<evidence type="ECO:0000313" key="1">
    <source>
        <dbReference type="EMBL" id="KAI4865581.1"/>
    </source>
</evidence>
<protein>
    <submittedName>
        <fullName evidence="1">Peptidase family M28</fullName>
    </submittedName>
</protein>
<dbReference type="EMBL" id="MU393470">
    <property type="protein sequence ID" value="KAI4865581.1"/>
    <property type="molecule type" value="Genomic_DNA"/>
</dbReference>
<evidence type="ECO:0000313" key="2">
    <source>
        <dbReference type="Proteomes" id="UP001497700"/>
    </source>
</evidence>
<reference evidence="1 2" key="1">
    <citation type="journal article" date="2022" name="New Phytol.">
        <title>Ecological generalism drives hyperdiversity of secondary metabolite gene clusters in xylarialean endophytes.</title>
        <authorList>
            <person name="Franco M.E.E."/>
            <person name="Wisecaver J.H."/>
            <person name="Arnold A.E."/>
            <person name="Ju Y.M."/>
            <person name="Slot J.C."/>
            <person name="Ahrendt S."/>
            <person name="Moore L.P."/>
            <person name="Eastman K.E."/>
            <person name="Scott K."/>
            <person name="Konkel Z."/>
            <person name="Mondo S.J."/>
            <person name="Kuo A."/>
            <person name="Hayes R.D."/>
            <person name="Haridas S."/>
            <person name="Andreopoulos B."/>
            <person name="Riley R."/>
            <person name="LaButti K."/>
            <person name="Pangilinan J."/>
            <person name="Lipzen A."/>
            <person name="Amirebrahimi M."/>
            <person name="Yan J."/>
            <person name="Adam C."/>
            <person name="Keymanesh K."/>
            <person name="Ng V."/>
            <person name="Louie K."/>
            <person name="Northen T."/>
            <person name="Drula E."/>
            <person name="Henrissat B."/>
            <person name="Hsieh H.M."/>
            <person name="Youens-Clark K."/>
            <person name="Lutzoni F."/>
            <person name="Miadlikowska J."/>
            <person name="Eastwood D.C."/>
            <person name="Hamelin R.C."/>
            <person name="Grigoriev I.V."/>
            <person name="U'Ren J.M."/>
        </authorList>
    </citation>
    <scope>NUCLEOTIDE SEQUENCE [LARGE SCALE GENOMIC DNA]</scope>
    <source>
        <strain evidence="1 2">CBS 119005</strain>
    </source>
</reference>
<sequence>MKGLGLVLATFFASRGLATDNILTPEKLEADIKLEELERNLWNLDRIARENGGSRAFGLPGYQASVNYILERAQTRFGAQYDTLVQPFNHTFAQVLSISVTGPDGEAVDVVPLIYNPGTDAGPISAPLVDTPVDDARGSACFEDQWQGIDATGKLALVKRGTCAISDKLKLAKAHGAVGVILYNNVAGTPSSATLGAENVGLLVPVGTIYQDIGESWRTRLAAGEELVVGLSVDSVFEERETWNVIVETKEGDPNNVIVLGAHLDSVQAGPGINDDGSGTSALIEIMTALRSYSGFANKVRFAWWGAEESGLIGSLYYTSNLSEEEADRIRFYFNYDMVGSPAPVFAVYTGDNPGDLTGAEPLRDYLSAAGRDAYFGSFGSSSDYVGFLELGIPSSGIFTGAGAPADPCYHLACDTISNVDLEALTTNARAAAVVAAGMALSLDGVPPRNKTSLNPRGSRNNIRAQFDKWKRAAKHASTEKSCSHKEKSTV</sequence>
<accession>A0ACB9Z1E2</accession>
<proteinExistence type="predicted"/>
<gene>
    <name evidence="1" type="ORF">F4820DRAFT_292778</name>
</gene>
<organism evidence="1 2">
    <name type="scientific">Hypoxylon rubiginosum</name>
    <dbReference type="NCBI Taxonomy" id="110542"/>
    <lineage>
        <taxon>Eukaryota</taxon>
        <taxon>Fungi</taxon>
        <taxon>Dikarya</taxon>
        <taxon>Ascomycota</taxon>
        <taxon>Pezizomycotina</taxon>
        <taxon>Sordariomycetes</taxon>
        <taxon>Xylariomycetidae</taxon>
        <taxon>Xylariales</taxon>
        <taxon>Hypoxylaceae</taxon>
        <taxon>Hypoxylon</taxon>
    </lineage>
</organism>
<keyword evidence="2" id="KW-1185">Reference proteome</keyword>
<comment type="caution">
    <text evidence="1">The sequence shown here is derived from an EMBL/GenBank/DDBJ whole genome shotgun (WGS) entry which is preliminary data.</text>
</comment>
<dbReference type="Proteomes" id="UP001497700">
    <property type="component" value="Unassembled WGS sequence"/>
</dbReference>
<name>A0ACB9Z1E2_9PEZI</name>